<keyword evidence="1" id="KW-0378">Hydrolase</keyword>
<proteinExistence type="predicted"/>
<reference evidence="1" key="1">
    <citation type="journal article" date="2015" name="Genome Announc.">
        <title>Complete Genome Sequence of Yersinia ruckeri Strain CSF007-82, Etiologic Agent of Red Mouth Disease in Salmonid Fish.</title>
        <authorList>
            <person name="Nelson M.C."/>
            <person name="LaPatra S.E."/>
            <person name="Welch T.J."/>
            <person name="Graf J."/>
        </authorList>
    </citation>
    <scope>NUCLEOTIDE SEQUENCE</scope>
    <source>
        <strain evidence="1">CSF007-82</strain>
    </source>
</reference>
<organism evidence="1">
    <name type="scientific">Yersinia ruckeri</name>
    <dbReference type="NCBI Taxonomy" id="29486"/>
    <lineage>
        <taxon>Bacteria</taxon>
        <taxon>Pseudomonadati</taxon>
        <taxon>Pseudomonadota</taxon>
        <taxon>Gammaproteobacteria</taxon>
        <taxon>Enterobacterales</taxon>
        <taxon>Yersiniaceae</taxon>
        <taxon>Yersinia</taxon>
    </lineage>
</organism>
<dbReference type="GO" id="GO:0008995">
    <property type="term" value="F:ribonuclease E activity"/>
    <property type="evidence" value="ECO:0007669"/>
    <property type="project" value="UniProtKB-EC"/>
</dbReference>
<dbReference type="EMBL" id="LN681231">
    <property type="protein sequence ID" value="CEK27220.1"/>
    <property type="molecule type" value="Genomic_DNA"/>
</dbReference>
<gene>
    <name evidence="1" type="ORF">CSF007_7320</name>
</gene>
<accession>A0A0A8VCH0</accession>
<dbReference type="AlphaFoldDB" id="A0A0A8VCH0"/>
<evidence type="ECO:0000313" key="1">
    <source>
        <dbReference type="EMBL" id="CEK27220.1"/>
    </source>
</evidence>
<sequence length="37" mass="4009">MRPYAGDNREVDGFARRLGVIGLSGHEVILPAVLTPM</sequence>
<dbReference type="EC" id="3.1.26.12" evidence="1"/>
<protein>
    <submittedName>
        <fullName evidence="1">Ribonuclease E</fullName>
        <ecNumber evidence="1">3.1.26.12</ecNumber>
    </submittedName>
</protein>
<name>A0A0A8VCH0_YERRU</name>